<accession>A0A839EQV0</accession>
<dbReference type="AlphaFoldDB" id="A0A839EQV0"/>
<organism evidence="1 2">
    <name type="scientific">Dokdonella fugitiva</name>
    <dbReference type="NCBI Taxonomy" id="328517"/>
    <lineage>
        <taxon>Bacteria</taxon>
        <taxon>Pseudomonadati</taxon>
        <taxon>Pseudomonadota</taxon>
        <taxon>Gammaproteobacteria</taxon>
        <taxon>Lysobacterales</taxon>
        <taxon>Rhodanobacteraceae</taxon>
        <taxon>Dokdonella</taxon>
    </lineage>
</organism>
<dbReference type="InterPro" id="IPR036390">
    <property type="entry name" value="WH_DNA-bd_sf"/>
</dbReference>
<evidence type="ECO:0008006" key="3">
    <source>
        <dbReference type="Google" id="ProtNLM"/>
    </source>
</evidence>
<dbReference type="InterPro" id="IPR036388">
    <property type="entry name" value="WH-like_DNA-bd_sf"/>
</dbReference>
<protein>
    <recommendedName>
        <fullName evidence="3">MarR family transcriptional regulator</fullName>
    </recommendedName>
</protein>
<dbReference type="Gene3D" id="1.10.10.10">
    <property type="entry name" value="Winged helix-like DNA-binding domain superfamily/Winged helix DNA-binding domain"/>
    <property type="match status" value="1"/>
</dbReference>
<gene>
    <name evidence="1" type="ORF">FHW12_000316</name>
</gene>
<dbReference type="EMBL" id="JACGXL010000001">
    <property type="protein sequence ID" value="MBA8886125.1"/>
    <property type="molecule type" value="Genomic_DNA"/>
</dbReference>
<reference evidence="1 2" key="1">
    <citation type="submission" date="2020-07" db="EMBL/GenBank/DDBJ databases">
        <title>Genomic Encyclopedia of Type Strains, Phase IV (KMG-V): Genome sequencing to study the core and pangenomes of soil and plant-associated prokaryotes.</title>
        <authorList>
            <person name="Whitman W."/>
        </authorList>
    </citation>
    <scope>NUCLEOTIDE SEQUENCE [LARGE SCALE GENOMIC DNA]</scope>
    <source>
        <strain evidence="1 2">RH2WT43</strain>
    </source>
</reference>
<comment type="caution">
    <text evidence="1">The sequence shown here is derived from an EMBL/GenBank/DDBJ whole genome shotgun (WGS) entry which is preliminary data.</text>
</comment>
<name>A0A839EQV0_9GAMM</name>
<evidence type="ECO:0000313" key="2">
    <source>
        <dbReference type="Proteomes" id="UP000550401"/>
    </source>
</evidence>
<sequence length="77" mass="8225">MSAQHTPTPAQAHAMHCIKTREPIPRMTRGRLAHMYSKLVARGWAEYCRVGDRTDGPHACVRLTGAGSAALAKAGAA</sequence>
<proteinExistence type="predicted"/>
<dbReference type="Proteomes" id="UP000550401">
    <property type="component" value="Unassembled WGS sequence"/>
</dbReference>
<keyword evidence="2" id="KW-1185">Reference proteome</keyword>
<dbReference type="SUPFAM" id="SSF46785">
    <property type="entry name" value="Winged helix' DNA-binding domain"/>
    <property type="match status" value="1"/>
</dbReference>
<evidence type="ECO:0000313" key="1">
    <source>
        <dbReference type="EMBL" id="MBA8886125.1"/>
    </source>
</evidence>